<reference evidence="4 5" key="1">
    <citation type="submission" date="2018-12" db="EMBL/GenBank/DDBJ databases">
        <authorList>
            <person name="Kim S.-J."/>
            <person name="Jung G.-Y."/>
        </authorList>
    </citation>
    <scope>NUCLEOTIDE SEQUENCE [LARGE SCALE GENOMIC DNA]</scope>
    <source>
        <strain evidence="4 5">03SU3-P</strain>
    </source>
</reference>
<dbReference type="PANTHER" id="PTHR14097:SF7">
    <property type="entry name" value="OXIDOREDUCTASE HTATIP2"/>
    <property type="match status" value="1"/>
</dbReference>
<dbReference type="InterPro" id="IPR001509">
    <property type="entry name" value="Epimerase_deHydtase"/>
</dbReference>
<proteinExistence type="predicted"/>
<evidence type="ECO:0000313" key="4">
    <source>
        <dbReference type="EMBL" id="RRQ51940.1"/>
    </source>
</evidence>
<evidence type="ECO:0000256" key="1">
    <source>
        <dbReference type="ARBA" id="ARBA00004370"/>
    </source>
</evidence>
<dbReference type="InterPro" id="IPR036291">
    <property type="entry name" value="NAD(P)-bd_dom_sf"/>
</dbReference>
<keyword evidence="5" id="KW-1185">Reference proteome</keyword>
<comment type="caution">
    <text evidence="4">The sequence shown here is derived from an EMBL/GenBank/DDBJ whole genome shotgun (WGS) entry which is preliminary data.</text>
</comment>
<feature type="domain" description="NAD-dependent epimerase/dehydratase" evidence="3">
    <location>
        <begin position="5"/>
        <end position="120"/>
    </location>
</feature>
<evidence type="ECO:0000256" key="2">
    <source>
        <dbReference type="ARBA" id="ARBA00023136"/>
    </source>
</evidence>
<evidence type="ECO:0000313" key="5">
    <source>
        <dbReference type="Proteomes" id="UP000268553"/>
    </source>
</evidence>
<dbReference type="Gene3D" id="3.40.50.720">
    <property type="entry name" value="NAD(P)-binding Rossmann-like Domain"/>
    <property type="match status" value="1"/>
</dbReference>
<dbReference type="PANTHER" id="PTHR14097">
    <property type="entry name" value="OXIDOREDUCTASE HTATIP2"/>
    <property type="match status" value="1"/>
</dbReference>
<dbReference type="SUPFAM" id="SSF51735">
    <property type="entry name" value="NAD(P)-binding Rossmann-fold domains"/>
    <property type="match status" value="1"/>
</dbReference>
<comment type="subcellular location">
    <subcellularLocation>
        <location evidence="1">Membrane</location>
    </subcellularLocation>
</comment>
<dbReference type="OrthoDB" id="9798632at2"/>
<dbReference type="AlphaFoldDB" id="A0A3R8RCP6"/>
<dbReference type="GO" id="GO:0016020">
    <property type="term" value="C:membrane"/>
    <property type="evidence" value="ECO:0007669"/>
    <property type="project" value="UniProtKB-SubCell"/>
</dbReference>
<name>A0A3R8RCP6_9SPHN</name>
<keyword evidence="2" id="KW-0472">Membrane</keyword>
<organism evidence="4 5">
    <name type="scientific">Sphingorhabdus wooponensis</name>
    <dbReference type="NCBI Taxonomy" id="940136"/>
    <lineage>
        <taxon>Bacteria</taxon>
        <taxon>Pseudomonadati</taxon>
        <taxon>Pseudomonadota</taxon>
        <taxon>Alphaproteobacteria</taxon>
        <taxon>Sphingomonadales</taxon>
        <taxon>Sphingomonadaceae</taxon>
        <taxon>Sphingorhabdus</taxon>
    </lineage>
</organism>
<sequence length="218" mass="23244">MMRKIVIAGGSGLVGKQVADLLARNGMDVHLVSRRPSAPSTPNLHEHVAPSDDWSAIMANIKPTVAISCLGTTIRTAGSQEAFKAVDQDLVLAFAAASHNAGAQHFITVSSVGVMPASSNFYLRTKADMEQGLRNIGFQRFDIMRPSLLTGGKREAHRPGEAFGILLSPFVDRLMIGPLRKYASTPSHILAQAIAALAIVQGEGIFIHENDSIRAHAG</sequence>
<evidence type="ECO:0000259" key="3">
    <source>
        <dbReference type="Pfam" id="PF01370"/>
    </source>
</evidence>
<dbReference type="EMBL" id="RWJI01000001">
    <property type="protein sequence ID" value="RRQ51940.1"/>
    <property type="molecule type" value="Genomic_DNA"/>
</dbReference>
<dbReference type="Pfam" id="PF01370">
    <property type="entry name" value="Epimerase"/>
    <property type="match status" value="1"/>
</dbReference>
<dbReference type="Proteomes" id="UP000268553">
    <property type="component" value="Unassembled WGS sequence"/>
</dbReference>
<gene>
    <name evidence="4" type="ORF">D7D48_03425</name>
</gene>
<protein>
    <submittedName>
        <fullName evidence="4">NAD-dependent epimerase/dehydratase family protein</fullName>
    </submittedName>
</protein>
<accession>A0A3R8RCP6</accession>